<reference evidence="2 3" key="1">
    <citation type="journal article" date="2016" name="Environ. Microbiol.">
        <title>New Methyloceanibacter diversity from North Sea sediments includes methanotroph containing solely the soluble methane monooxygenase.</title>
        <authorList>
            <person name="Vekeman B."/>
            <person name="Kerckhof F.M."/>
            <person name="Cremers G."/>
            <person name="de Vos P."/>
            <person name="Vandamme P."/>
            <person name="Boon N."/>
            <person name="Op den Camp H.J."/>
            <person name="Heylen K."/>
        </authorList>
    </citation>
    <scope>NUCLEOTIDE SEQUENCE [LARGE SCALE GENOMIC DNA]</scope>
    <source>
        <strain evidence="2 3">R-67175</strain>
    </source>
</reference>
<protein>
    <recommendedName>
        <fullName evidence="4">SPOR domain-containing protein</fullName>
    </recommendedName>
</protein>
<proteinExistence type="predicted"/>
<dbReference type="STRING" id="1774969.AUC69_15710"/>
<evidence type="ECO:0000256" key="1">
    <source>
        <dbReference type="SAM" id="MobiDB-lite"/>
    </source>
</evidence>
<sequence>MMLTAWPALAEPQVEAGDPLSPCTADSKAAKSNDVPADQSGAQWGVEIASSFDKQKSLDAFAEAKDKYSDILGDYSPTIVEVCDLSMGTDLRYSARIDLDKRDAADKLCDKLQAAGGACVVLKN</sequence>
<evidence type="ECO:0000313" key="2">
    <source>
        <dbReference type="EMBL" id="ODR96197.1"/>
    </source>
</evidence>
<dbReference type="EMBL" id="LPWF01000030">
    <property type="protein sequence ID" value="ODR96197.1"/>
    <property type="molecule type" value="Genomic_DNA"/>
</dbReference>
<feature type="region of interest" description="Disordered" evidence="1">
    <location>
        <begin position="1"/>
        <end position="38"/>
    </location>
</feature>
<accession>A0A1E3VRM8</accession>
<dbReference type="AlphaFoldDB" id="A0A1E3VRM8"/>
<name>A0A1E3VRM8_9HYPH</name>
<comment type="caution">
    <text evidence="2">The sequence shown here is derived from an EMBL/GenBank/DDBJ whole genome shotgun (WGS) entry which is preliminary data.</text>
</comment>
<gene>
    <name evidence="2" type="ORF">AUC69_15710</name>
</gene>
<evidence type="ECO:0000313" key="3">
    <source>
        <dbReference type="Proteomes" id="UP000094472"/>
    </source>
</evidence>
<keyword evidence="3" id="KW-1185">Reference proteome</keyword>
<evidence type="ECO:0008006" key="4">
    <source>
        <dbReference type="Google" id="ProtNLM"/>
    </source>
</evidence>
<organism evidence="2 3">
    <name type="scientific">Methyloceanibacter superfactus</name>
    <dbReference type="NCBI Taxonomy" id="1774969"/>
    <lineage>
        <taxon>Bacteria</taxon>
        <taxon>Pseudomonadati</taxon>
        <taxon>Pseudomonadota</taxon>
        <taxon>Alphaproteobacteria</taxon>
        <taxon>Hyphomicrobiales</taxon>
        <taxon>Hyphomicrobiaceae</taxon>
        <taxon>Methyloceanibacter</taxon>
    </lineage>
</organism>
<dbReference type="Proteomes" id="UP000094472">
    <property type="component" value="Unassembled WGS sequence"/>
</dbReference>